<accession>W6MUD7</accession>
<dbReference type="OrthoDB" id="10258692at2759"/>
<feature type="compositionally biased region" description="Basic and acidic residues" evidence="1">
    <location>
        <begin position="844"/>
        <end position="857"/>
    </location>
</feature>
<feature type="compositionally biased region" description="Polar residues" evidence="1">
    <location>
        <begin position="371"/>
        <end position="385"/>
    </location>
</feature>
<evidence type="ECO:0000256" key="1">
    <source>
        <dbReference type="SAM" id="MobiDB-lite"/>
    </source>
</evidence>
<feature type="compositionally biased region" description="Polar residues" evidence="1">
    <location>
        <begin position="598"/>
        <end position="619"/>
    </location>
</feature>
<dbReference type="GO" id="GO:0034967">
    <property type="term" value="C:Set3 complex"/>
    <property type="evidence" value="ECO:0007669"/>
    <property type="project" value="TreeGrafter"/>
</dbReference>
<dbReference type="STRING" id="1382522.W6MUD7"/>
<dbReference type="CDD" id="cd00167">
    <property type="entry name" value="SANT"/>
    <property type="match status" value="2"/>
</dbReference>
<evidence type="ECO:0008006" key="6">
    <source>
        <dbReference type="Google" id="ProtNLM"/>
    </source>
</evidence>
<feature type="compositionally biased region" description="Low complexity" evidence="1">
    <location>
        <begin position="63"/>
        <end position="73"/>
    </location>
</feature>
<feature type="compositionally biased region" description="Low complexity" evidence="1">
    <location>
        <begin position="204"/>
        <end position="214"/>
    </location>
</feature>
<feature type="domain" description="Myb-like" evidence="2">
    <location>
        <begin position="898"/>
        <end position="940"/>
    </location>
</feature>
<feature type="compositionally biased region" description="Basic and acidic residues" evidence="1">
    <location>
        <begin position="390"/>
        <end position="404"/>
    </location>
</feature>
<dbReference type="SMART" id="SM00717">
    <property type="entry name" value="SANT"/>
    <property type="match status" value="2"/>
</dbReference>
<dbReference type="EMBL" id="HG793130">
    <property type="protein sequence ID" value="CDK29167.1"/>
    <property type="molecule type" value="Genomic_DNA"/>
</dbReference>
<feature type="compositionally biased region" description="Basic residues" evidence="1">
    <location>
        <begin position="765"/>
        <end position="778"/>
    </location>
</feature>
<feature type="region of interest" description="Disordered" evidence="1">
    <location>
        <begin position="1"/>
        <end position="419"/>
    </location>
</feature>
<dbReference type="PROSITE" id="PS51293">
    <property type="entry name" value="SANT"/>
    <property type="match status" value="1"/>
</dbReference>
<sequence>MSSSDPPRGGNQPYRNNIRDERRRRFEQGNGSNPYSSRRPDVQPQQDSRYPPHRYSGSGRGSSGDYSRRPSSGYRGGRGGYYGPHQSRYNDSRDDHYERDHIPKAPQNDSQYRNNSETGSGYNRRPYSGNNSYRSSYDDQTSNRSGNDLIGGPVNHRSGDIISSNKEPREYRNSRDYREREHSGSFNRSRNSSDSRFYPRQPYGDESGSYSYGYQQKDRGSSDRGSTDKLNSYRIPPRTQSFNSNPVEHLKKEDNHRYKSVSPSSPHVSKEGTPNHESFPQVKVKSEERESTNSNGDLMREQDQGLEEHVEHAERAEPAEPFQEPDSEKPLKTEAETLTQMVDTVESESKPEKSINNSEPSWPSEELKTPTAVQQPQIDTASSLPENEDVSMKDADSEASLKDEIPEETVAPVPLEPHDIELDTEITEKSDQLHERAQLTETEPEPESTLVVTATVLPDTKVEEATETFISPPTKELEQTVKPSETHVKTEEVVAQVNGCIFPLNRVESKVWDLKHSNHAELTRNLKYLRKNDPIKDFSTYSFYNSNLLVFKQADGPKIFNRLSQLKRLLAHKNKMLLAEYLLRGKLWRENCKTREAQIQSFRPSMTETGDPSQKQSEAPTPGGDRGGRRSRHHGDSVRTEAEFLEILESLERESERDPIMRAQHGAAAIPDLLTNPVERYAIRFIDTDNLILNKNDFANRIETDPIDTFTEEEHEKFCEAYSMWPKKFGRVSQFMGGLRTPEECVLHYYKTKKTTNYKQLVASRNRRSTRKATANRRKASEKPKVANGIHVGTPELTDTAEPSGSNFDSPEPEIEYTDTGRRKRAAAPVFSGNNSALPGVPNEKLRRKEEIDENGKKKSRVPKRRSEEVETDSVHDGNDTDPNNPSNSKKPHISSYWSVHEINMFPKLVETYGTDWEQISKALGSKSAVMVRNYYLRNIGGVAWYETNDGQRAPVDKKLGDPQYMPAMPVKPFEQKPLLGQAPLDYLQGRNQLPPGPAPSSGLYAHPQFPMASYYSNARPPPPPPPSGSYGAALPPLPTSSGMVPLGKPPILPTFMTSDSSGGATSLLNYHEPQQSTSYDHQAPVMRPNFPPHPIAPLPSAPRPNIIPPKKTSIMSLLNDDDGSSDYNRNPGLAGLMNPQMAQEEKPQANNLDALVAAAERDASHNNNNNIN</sequence>
<feature type="compositionally biased region" description="Basic and acidic residues" evidence="1">
    <location>
        <begin position="298"/>
        <end position="318"/>
    </location>
</feature>
<evidence type="ECO:0000259" key="3">
    <source>
        <dbReference type="PROSITE" id="PS51293"/>
    </source>
</evidence>
<dbReference type="Gene3D" id="1.10.10.60">
    <property type="entry name" value="Homeodomain-like"/>
    <property type="match status" value="1"/>
</dbReference>
<reference evidence="4" key="1">
    <citation type="submission" date="2013-12" db="EMBL/GenBank/DDBJ databases">
        <authorList>
            <person name="Genoscope - CEA"/>
        </authorList>
    </citation>
    <scope>NUCLEOTIDE SEQUENCE</scope>
    <source>
        <strain evidence="4">CBS 1993</strain>
    </source>
</reference>
<feature type="compositionally biased region" description="Low complexity" evidence="1">
    <location>
        <begin position="184"/>
        <end position="196"/>
    </location>
</feature>
<feature type="compositionally biased region" description="Basic and acidic residues" evidence="1">
    <location>
        <begin position="248"/>
        <end position="257"/>
    </location>
</feature>
<dbReference type="PANTHER" id="PTHR13992:SF39">
    <property type="entry name" value="SMRTER, ISOFORM G"/>
    <property type="match status" value="1"/>
</dbReference>
<organism evidence="4 5">
    <name type="scientific">Kuraishia capsulata CBS 1993</name>
    <dbReference type="NCBI Taxonomy" id="1382522"/>
    <lineage>
        <taxon>Eukaryota</taxon>
        <taxon>Fungi</taxon>
        <taxon>Dikarya</taxon>
        <taxon>Ascomycota</taxon>
        <taxon>Saccharomycotina</taxon>
        <taxon>Pichiomycetes</taxon>
        <taxon>Pichiales</taxon>
        <taxon>Pichiaceae</taxon>
        <taxon>Kuraishia</taxon>
    </lineage>
</organism>
<dbReference type="Gene3D" id="1.20.58.1880">
    <property type="match status" value="1"/>
</dbReference>
<feature type="compositionally biased region" description="Basic and acidic residues" evidence="1">
    <location>
        <begin position="216"/>
        <end position="227"/>
    </location>
</feature>
<evidence type="ECO:0000259" key="2">
    <source>
        <dbReference type="PROSITE" id="PS50090"/>
    </source>
</evidence>
<dbReference type="InterPro" id="IPR001005">
    <property type="entry name" value="SANT/Myb"/>
</dbReference>
<feature type="compositionally biased region" description="Polar residues" evidence="1">
    <location>
        <begin position="128"/>
        <end position="146"/>
    </location>
</feature>
<keyword evidence="5" id="KW-1185">Reference proteome</keyword>
<dbReference type="AlphaFoldDB" id="W6MUD7"/>
<proteinExistence type="predicted"/>
<feature type="compositionally biased region" description="Basic and acidic residues" evidence="1">
    <location>
        <begin position="326"/>
        <end position="335"/>
    </location>
</feature>
<dbReference type="GO" id="GO:0006357">
    <property type="term" value="P:regulation of transcription by RNA polymerase II"/>
    <property type="evidence" value="ECO:0007669"/>
    <property type="project" value="TreeGrafter"/>
</dbReference>
<evidence type="ECO:0000313" key="5">
    <source>
        <dbReference type="Proteomes" id="UP000019384"/>
    </source>
</evidence>
<dbReference type="PANTHER" id="PTHR13992">
    <property type="entry name" value="NUCLEAR RECEPTOR CO-REPRESSOR RELATED NCOR"/>
    <property type="match status" value="1"/>
</dbReference>
<dbReference type="InterPro" id="IPR051571">
    <property type="entry name" value="N-CoR_corepressor"/>
</dbReference>
<feature type="compositionally biased region" description="Polar residues" evidence="1">
    <location>
        <begin position="107"/>
        <end position="121"/>
    </location>
</feature>
<dbReference type="SUPFAM" id="SSF46689">
    <property type="entry name" value="Homeodomain-like"/>
    <property type="match status" value="2"/>
</dbReference>
<feature type="domain" description="SANT" evidence="3">
    <location>
        <begin position="705"/>
        <end position="757"/>
    </location>
</feature>
<dbReference type="InterPro" id="IPR009057">
    <property type="entry name" value="Homeodomain-like_sf"/>
</dbReference>
<name>W6MUD7_9ASCO</name>
<evidence type="ECO:0000313" key="4">
    <source>
        <dbReference type="EMBL" id="CDK29167.1"/>
    </source>
</evidence>
<dbReference type="HOGENOM" id="CLU_273849_0_0_1"/>
<dbReference type="GeneID" id="34522544"/>
<dbReference type="Proteomes" id="UP000019384">
    <property type="component" value="Unassembled WGS sequence"/>
</dbReference>
<feature type="region of interest" description="Disordered" evidence="1">
    <location>
        <begin position="598"/>
        <end position="638"/>
    </location>
</feature>
<feature type="region of interest" description="Disordered" evidence="1">
    <location>
        <begin position="761"/>
        <end position="893"/>
    </location>
</feature>
<protein>
    <recommendedName>
        <fullName evidence="6">SANT domain-containing protein</fullName>
    </recommendedName>
</protein>
<feature type="compositionally biased region" description="Basic and acidic residues" evidence="1">
    <location>
        <begin position="88"/>
        <end position="103"/>
    </location>
</feature>
<feature type="region of interest" description="Disordered" evidence="1">
    <location>
        <begin position="1123"/>
        <end position="1152"/>
    </location>
</feature>
<gene>
    <name evidence="4" type="ORF">KUCA_T00005154001</name>
</gene>
<feature type="compositionally biased region" description="Basic and acidic residues" evidence="1">
    <location>
        <begin position="865"/>
        <end position="879"/>
    </location>
</feature>
<dbReference type="PROSITE" id="PS50090">
    <property type="entry name" value="MYB_LIKE"/>
    <property type="match status" value="1"/>
</dbReference>
<feature type="compositionally biased region" description="Basic and acidic residues" evidence="1">
    <location>
        <begin position="166"/>
        <end position="183"/>
    </location>
</feature>
<feature type="compositionally biased region" description="Basic and acidic residues" evidence="1">
    <location>
        <begin position="17"/>
        <end position="27"/>
    </location>
</feature>
<dbReference type="InterPro" id="IPR017884">
    <property type="entry name" value="SANT_dom"/>
</dbReference>
<feature type="region of interest" description="Disordered" evidence="1">
    <location>
        <begin position="1016"/>
        <end position="1037"/>
    </location>
</feature>
<dbReference type="Pfam" id="PF00249">
    <property type="entry name" value="Myb_DNA-binding"/>
    <property type="match status" value="2"/>
</dbReference>
<dbReference type="RefSeq" id="XP_022461156.1">
    <property type="nucleotide sequence ID" value="XM_022606311.1"/>
</dbReference>
<reference evidence="4" key="2">
    <citation type="submission" date="2014-02" db="EMBL/GenBank/DDBJ databases">
        <title>Complete DNA sequence of /Kuraishia capsulata/ illustrates novel genomic features among budding yeasts (/Saccharomycotina/).</title>
        <authorList>
            <person name="Morales L."/>
            <person name="Noel B."/>
            <person name="Porcel B."/>
            <person name="Marcet-Houben M."/>
            <person name="Hullo M-F."/>
            <person name="Sacerdot C."/>
            <person name="Tekaia F."/>
            <person name="Leh-Louis V."/>
            <person name="Despons L."/>
            <person name="Khanna V."/>
            <person name="Aury J-M."/>
            <person name="Barbe V."/>
            <person name="Couloux A."/>
            <person name="Labadie K."/>
            <person name="Pelletier E."/>
            <person name="Souciet J-L."/>
            <person name="Boekhout T."/>
            <person name="Gabaldon T."/>
            <person name="Wincker P."/>
            <person name="Dujon B."/>
        </authorList>
    </citation>
    <scope>NUCLEOTIDE SEQUENCE</scope>
    <source>
        <strain evidence="4">CBS 1993</strain>
    </source>
</reference>